<dbReference type="Proteomes" id="UP001341281">
    <property type="component" value="Chromosome 06"/>
</dbReference>
<dbReference type="PANTHER" id="PTHR34591:SF23">
    <property type="entry name" value="F-BOX DOMAIN-CONTAINING PROTEIN"/>
    <property type="match status" value="1"/>
</dbReference>
<dbReference type="SUPFAM" id="SSF81383">
    <property type="entry name" value="F-box domain"/>
    <property type="match status" value="1"/>
</dbReference>
<evidence type="ECO:0000313" key="4">
    <source>
        <dbReference type="Proteomes" id="UP001341281"/>
    </source>
</evidence>
<organism evidence="3 4">
    <name type="scientific">Paspalum notatum var. saurae</name>
    <dbReference type="NCBI Taxonomy" id="547442"/>
    <lineage>
        <taxon>Eukaryota</taxon>
        <taxon>Viridiplantae</taxon>
        <taxon>Streptophyta</taxon>
        <taxon>Embryophyta</taxon>
        <taxon>Tracheophyta</taxon>
        <taxon>Spermatophyta</taxon>
        <taxon>Magnoliopsida</taxon>
        <taxon>Liliopsida</taxon>
        <taxon>Poales</taxon>
        <taxon>Poaceae</taxon>
        <taxon>PACMAD clade</taxon>
        <taxon>Panicoideae</taxon>
        <taxon>Andropogonodae</taxon>
        <taxon>Paspaleae</taxon>
        <taxon>Paspalinae</taxon>
        <taxon>Paspalum</taxon>
    </lineage>
</organism>
<evidence type="ECO:0000313" key="3">
    <source>
        <dbReference type="EMBL" id="WVZ78554.1"/>
    </source>
</evidence>
<dbReference type="PROSITE" id="PS50181">
    <property type="entry name" value="FBOX"/>
    <property type="match status" value="1"/>
</dbReference>
<feature type="region of interest" description="Disordered" evidence="1">
    <location>
        <begin position="247"/>
        <end position="279"/>
    </location>
</feature>
<name>A0AAQ3TQI8_PASNO</name>
<feature type="domain" description="F-box" evidence="2">
    <location>
        <begin position="1"/>
        <end position="46"/>
    </location>
</feature>
<evidence type="ECO:0000256" key="1">
    <source>
        <dbReference type="SAM" id="MobiDB-lite"/>
    </source>
</evidence>
<reference evidence="3 4" key="1">
    <citation type="submission" date="2024-02" db="EMBL/GenBank/DDBJ databases">
        <title>High-quality chromosome-scale genome assembly of Pensacola bahiagrass (Paspalum notatum Flugge var. saurae).</title>
        <authorList>
            <person name="Vega J.M."/>
            <person name="Podio M."/>
            <person name="Orjuela J."/>
            <person name="Siena L.A."/>
            <person name="Pessino S.C."/>
            <person name="Combes M.C."/>
            <person name="Mariac C."/>
            <person name="Albertini E."/>
            <person name="Pupilli F."/>
            <person name="Ortiz J.P.A."/>
            <person name="Leblanc O."/>
        </authorList>
    </citation>
    <scope>NUCLEOTIDE SEQUENCE [LARGE SCALE GENOMIC DNA]</scope>
    <source>
        <strain evidence="3">R1</strain>
        <tissue evidence="3">Leaf</tissue>
    </source>
</reference>
<dbReference type="InterPro" id="IPR001810">
    <property type="entry name" value="F-box_dom"/>
</dbReference>
<dbReference type="EMBL" id="CP144750">
    <property type="protein sequence ID" value="WVZ78554.1"/>
    <property type="molecule type" value="Genomic_DNA"/>
</dbReference>
<feature type="compositionally biased region" description="Gly residues" evidence="1">
    <location>
        <begin position="259"/>
        <end position="268"/>
    </location>
</feature>
<dbReference type="PANTHER" id="PTHR34591">
    <property type="entry name" value="OS03G0653100 PROTEIN-RELATED"/>
    <property type="match status" value="1"/>
</dbReference>
<protein>
    <recommendedName>
        <fullName evidence="2">F-box domain-containing protein</fullName>
    </recommendedName>
</protein>
<gene>
    <name evidence="3" type="ORF">U9M48_026246</name>
</gene>
<dbReference type="AlphaFoldDB" id="A0AAQ3TQI8"/>
<proteinExistence type="predicted"/>
<evidence type="ECO:0000259" key="2">
    <source>
        <dbReference type="PROSITE" id="PS50181"/>
    </source>
</evidence>
<keyword evidence="4" id="KW-1185">Reference proteome</keyword>
<sequence length="279" mass="30906">MEVEQLPDDILADVLRRLPPCSLAASRCVRKHWCSVIDTRRLLRADLLPLRLDALLFNNRILYPLISFATPSAARQIAAALGDFSEEIILDHCNGLLLLPGKVANLATRQQLLLPPSWPPHPPVPPCGGGCGGITVEDLYVHQCLVYDPMMMSPQHFEVFRIPYELGCRSSEWPPSPYTVTVFSSSKWRWEERSFVRQIREPSSDNDVAADMRHYEYYCRRSKCRQAVYFCGAIYVHFQNHSVTSGGRGVAAGAASPGQGDGDSGDGSPGKRAAAARLP</sequence>
<dbReference type="Pfam" id="PF00646">
    <property type="entry name" value="F-box"/>
    <property type="match status" value="1"/>
</dbReference>
<dbReference type="SMART" id="SM00256">
    <property type="entry name" value="FBOX"/>
    <property type="match status" value="1"/>
</dbReference>
<accession>A0AAQ3TQI8</accession>
<dbReference type="InterPro" id="IPR036047">
    <property type="entry name" value="F-box-like_dom_sf"/>
</dbReference>